<dbReference type="AlphaFoldDB" id="A0A6A3IQL7"/>
<gene>
    <name evidence="2" type="ORF">PR001_g23189</name>
    <name evidence="1" type="ORF">PR002_g23451</name>
    <name evidence="3" type="ORF">PR003_g24392</name>
</gene>
<evidence type="ECO:0000313" key="1">
    <source>
        <dbReference type="EMBL" id="KAE8982729.1"/>
    </source>
</evidence>
<dbReference type="Proteomes" id="UP000429607">
    <property type="component" value="Unassembled WGS sequence"/>
</dbReference>
<dbReference type="OrthoDB" id="10461152at2759"/>
<sequence>MSSVGWHIPQPASRAAEPLLPPVDKLFPRPNLELRMKMHMVRVVNETPNALIKDTLLQDEPGRVLWCPASRTRSTPGSIQAPCGTRARQELPRVCAPERGRAREH</sequence>
<proteinExistence type="predicted"/>
<name>A0A6A3IQL7_9STRA</name>
<dbReference type="EMBL" id="QXFT01002733">
    <property type="protein sequence ID" value="KAE9293900.1"/>
    <property type="molecule type" value="Genomic_DNA"/>
</dbReference>
<accession>A0A6A3IQL7</accession>
<evidence type="ECO:0000313" key="5">
    <source>
        <dbReference type="Proteomes" id="UP000434957"/>
    </source>
</evidence>
<dbReference type="Proteomes" id="UP000435112">
    <property type="component" value="Unassembled WGS sequence"/>
</dbReference>
<reference evidence="4 6" key="1">
    <citation type="submission" date="2018-09" db="EMBL/GenBank/DDBJ databases">
        <title>Genomic investigation of the strawberry pathogen Phytophthora fragariae indicates pathogenicity is determined by transcriptional variation in three key races.</title>
        <authorList>
            <person name="Adams T.M."/>
            <person name="Armitage A.D."/>
            <person name="Sobczyk M.K."/>
            <person name="Bates H.J."/>
            <person name="Dunwell J.M."/>
            <person name="Nellist C.F."/>
            <person name="Harrison R.J."/>
        </authorList>
    </citation>
    <scope>NUCLEOTIDE SEQUENCE [LARGE SCALE GENOMIC DNA]</scope>
    <source>
        <strain evidence="2 4">SCRP249</strain>
        <strain evidence="1 6">SCRP324</strain>
        <strain evidence="3 5">SCRP333</strain>
    </source>
</reference>
<evidence type="ECO:0000313" key="6">
    <source>
        <dbReference type="Proteomes" id="UP000435112"/>
    </source>
</evidence>
<dbReference type="EMBL" id="QXFV01002701">
    <property type="protein sequence ID" value="KAE8984391.1"/>
    <property type="molecule type" value="Genomic_DNA"/>
</dbReference>
<dbReference type="EMBL" id="QXFU01002684">
    <property type="protein sequence ID" value="KAE8982729.1"/>
    <property type="molecule type" value="Genomic_DNA"/>
</dbReference>
<comment type="caution">
    <text evidence="2">The sequence shown here is derived from an EMBL/GenBank/DDBJ whole genome shotgun (WGS) entry which is preliminary data.</text>
</comment>
<evidence type="ECO:0000313" key="4">
    <source>
        <dbReference type="Proteomes" id="UP000429607"/>
    </source>
</evidence>
<keyword evidence="5" id="KW-1185">Reference proteome</keyword>
<evidence type="ECO:0000313" key="3">
    <source>
        <dbReference type="EMBL" id="KAE9293900.1"/>
    </source>
</evidence>
<evidence type="ECO:0000313" key="2">
    <source>
        <dbReference type="EMBL" id="KAE8984391.1"/>
    </source>
</evidence>
<protein>
    <submittedName>
        <fullName evidence="2">Uncharacterized protein</fullName>
    </submittedName>
</protein>
<organism evidence="2 4">
    <name type="scientific">Phytophthora rubi</name>
    <dbReference type="NCBI Taxonomy" id="129364"/>
    <lineage>
        <taxon>Eukaryota</taxon>
        <taxon>Sar</taxon>
        <taxon>Stramenopiles</taxon>
        <taxon>Oomycota</taxon>
        <taxon>Peronosporomycetes</taxon>
        <taxon>Peronosporales</taxon>
        <taxon>Peronosporaceae</taxon>
        <taxon>Phytophthora</taxon>
    </lineage>
</organism>
<dbReference type="Proteomes" id="UP000434957">
    <property type="component" value="Unassembled WGS sequence"/>
</dbReference>